<feature type="region of interest" description="Disordered" evidence="1">
    <location>
        <begin position="42"/>
        <end position="118"/>
    </location>
</feature>
<evidence type="ECO:0000313" key="3">
    <source>
        <dbReference type="EMBL" id="KAL3692874.1"/>
    </source>
</evidence>
<reference evidence="3 4" key="1">
    <citation type="submission" date="2024-09" db="EMBL/GenBank/DDBJ databases">
        <title>Chromosome-scale assembly of Riccia sorocarpa.</title>
        <authorList>
            <person name="Paukszto L."/>
        </authorList>
    </citation>
    <scope>NUCLEOTIDE SEQUENCE [LARGE SCALE GENOMIC DNA]</scope>
    <source>
        <strain evidence="3">LP-2024</strain>
        <tissue evidence="3">Aerial parts of the thallus</tissue>
    </source>
</reference>
<dbReference type="Pfam" id="PF21859">
    <property type="entry name" value="Replitron_HUH"/>
    <property type="match status" value="1"/>
</dbReference>
<sequence>MTNARNAAPISMTSPLVPVAQTLTSLPTLQVPAAQRVISPPNLNVVKRRPGRPPGTGRKVAAAATTAPTAADVTPVNPTAPTTVPTVQKRGPGRPPGSGKKQTANPTDPEVKPPPKRRKTAALKMMELSVTISIAGSDISPTLFPLIQDFLQCQCHCHVGAFAIERGGSLLNLHLQGVVSMECSSAVDAKKRITAAIDWTEHRPVGAGACVKKLTNKGIHTFVGMVGYCLKDRQELHFRMCMKNITDAAQREGMLLFTFYGAADLKNRVELNPTNIMQRALQFNKFLSHHPLGTSFRGCLRRMIVSGHYTPSTSWVINKGMDRNHMAALWKCYIQPCTVSFADIDSVFFWMSRLQPSRCFDEAQVDSSDRPLEGIASNCICGN</sequence>
<feature type="domain" description="Replitron HUH endonuclease" evidence="2">
    <location>
        <begin position="130"/>
        <end position="255"/>
    </location>
</feature>
<feature type="compositionally biased region" description="Low complexity" evidence="1">
    <location>
        <begin position="55"/>
        <end position="90"/>
    </location>
</feature>
<proteinExistence type="predicted"/>
<protein>
    <recommendedName>
        <fullName evidence="2">Replitron HUH endonuclease domain-containing protein</fullName>
    </recommendedName>
</protein>
<comment type="caution">
    <text evidence="3">The sequence shown here is derived from an EMBL/GenBank/DDBJ whole genome shotgun (WGS) entry which is preliminary data.</text>
</comment>
<keyword evidence="4" id="KW-1185">Reference proteome</keyword>
<organism evidence="3 4">
    <name type="scientific">Riccia sorocarpa</name>
    <dbReference type="NCBI Taxonomy" id="122646"/>
    <lineage>
        <taxon>Eukaryota</taxon>
        <taxon>Viridiplantae</taxon>
        <taxon>Streptophyta</taxon>
        <taxon>Embryophyta</taxon>
        <taxon>Marchantiophyta</taxon>
        <taxon>Marchantiopsida</taxon>
        <taxon>Marchantiidae</taxon>
        <taxon>Marchantiales</taxon>
        <taxon>Ricciaceae</taxon>
        <taxon>Riccia</taxon>
    </lineage>
</organism>
<dbReference type="InterPro" id="IPR054424">
    <property type="entry name" value="Replitron_HUH"/>
</dbReference>
<name>A0ABD3HQV3_9MARC</name>
<dbReference type="AlphaFoldDB" id="A0ABD3HQV3"/>
<evidence type="ECO:0000313" key="4">
    <source>
        <dbReference type="Proteomes" id="UP001633002"/>
    </source>
</evidence>
<gene>
    <name evidence="3" type="ORF">R1sor_006525</name>
</gene>
<evidence type="ECO:0000256" key="1">
    <source>
        <dbReference type="SAM" id="MobiDB-lite"/>
    </source>
</evidence>
<accession>A0ABD3HQV3</accession>
<dbReference type="Proteomes" id="UP001633002">
    <property type="component" value="Unassembled WGS sequence"/>
</dbReference>
<evidence type="ECO:0000259" key="2">
    <source>
        <dbReference type="Pfam" id="PF21859"/>
    </source>
</evidence>
<dbReference type="EMBL" id="JBJQOH010000003">
    <property type="protein sequence ID" value="KAL3692874.1"/>
    <property type="molecule type" value="Genomic_DNA"/>
</dbReference>